<evidence type="ECO:0000256" key="1">
    <source>
        <dbReference type="ARBA" id="ARBA00004123"/>
    </source>
</evidence>
<keyword evidence="4 18" id="KW-0489">Methyltransferase</keyword>
<dbReference type="OrthoDB" id="308383at2759"/>
<evidence type="ECO:0000256" key="14">
    <source>
        <dbReference type="SAM" id="MobiDB-lite"/>
    </source>
</evidence>
<dbReference type="GO" id="GO:0048188">
    <property type="term" value="C:Set1C/COMPASS complex"/>
    <property type="evidence" value="ECO:0007669"/>
    <property type="project" value="TreeGrafter"/>
</dbReference>
<dbReference type="InterPro" id="IPR024657">
    <property type="entry name" value="COMPASS_Set1_N-SET"/>
</dbReference>
<evidence type="ECO:0000256" key="4">
    <source>
        <dbReference type="ARBA" id="ARBA00022603"/>
    </source>
</evidence>
<keyword evidence="19" id="KW-1185">Reference proteome</keyword>
<evidence type="ECO:0000256" key="10">
    <source>
        <dbReference type="ARBA" id="ARBA00047571"/>
    </source>
</evidence>
<evidence type="ECO:0000256" key="3">
    <source>
        <dbReference type="ARBA" id="ARBA00015839"/>
    </source>
</evidence>
<keyword evidence="5 18" id="KW-0808">Transferase</keyword>
<feature type="domain" description="RRM" evidence="15">
    <location>
        <begin position="171"/>
        <end position="261"/>
    </location>
</feature>
<dbReference type="EC" id="2.1.1.354" evidence="2"/>
<organism evidence="18 19">
    <name type="scientific">Ceraceosorus bombacis</name>
    <dbReference type="NCBI Taxonomy" id="401625"/>
    <lineage>
        <taxon>Eukaryota</taxon>
        <taxon>Fungi</taxon>
        <taxon>Dikarya</taxon>
        <taxon>Basidiomycota</taxon>
        <taxon>Ustilaginomycotina</taxon>
        <taxon>Exobasidiomycetes</taxon>
        <taxon>Ceraceosorales</taxon>
        <taxon>Ceraceosoraceae</taxon>
        <taxon>Ceraceosorus</taxon>
    </lineage>
</organism>
<dbReference type="PROSITE" id="PS50280">
    <property type="entry name" value="SET"/>
    <property type="match status" value="1"/>
</dbReference>
<dbReference type="EMBL" id="CCYA01000276">
    <property type="protein sequence ID" value="CEH18875.1"/>
    <property type="molecule type" value="Genomic_DNA"/>
</dbReference>
<evidence type="ECO:0000256" key="8">
    <source>
        <dbReference type="ARBA" id="ARBA00023242"/>
    </source>
</evidence>
<dbReference type="SUPFAM" id="SSF82199">
    <property type="entry name" value="SET domain"/>
    <property type="match status" value="1"/>
</dbReference>
<name>A0A0P1BRR8_9BASI</name>
<evidence type="ECO:0000256" key="12">
    <source>
        <dbReference type="ARBA" id="ARBA00049129"/>
    </source>
</evidence>
<evidence type="ECO:0000259" key="16">
    <source>
        <dbReference type="PROSITE" id="PS50280"/>
    </source>
</evidence>
<keyword evidence="7" id="KW-0156">Chromatin regulator</keyword>
<evidence type="ECO:0000256" key="6">
    <source>
        <dbReference type="ARBA" id="ARBA00022691"/>
    </source>
</evidence>
<dbReference type="PROSITE" id="PS50868">
    <property type="entry name" value="POST_SET"/>
    <property type="match status" value="1"/>
</dbReference>
<dbReference type="SUPFAM" id="SSF54928">
    <property type="entry name" value="RNA-binding domain, RBD"/>
    <property type="match status" value="1"/>
</dbReference>
<dbReference type="PROSITE" id="PS50102">
    <property type="entry name" value="RRM"/>
    <property type="match status" value="1"/>
</dbReference>
<evidence type="ECO:0000256" key="2">
    <source>
        <dbReference type="ARBA" id="ARBA00012182"/>
    </source>
</evidence>
<dbReference type="Gene3D" id="2.170.270.10">
    <property type="entry name" value="SET domain"/>
    <property type="match status" value="1"/>
</dbReference>
<dbReference type="GO" id="GO:0032259">
    <property type="term" value="P:methylation"/>
    <property type="evidence" value="ECO:0007669"/>
    <property type="project" value="UniProtKB-KW"/>
</dbReference>
<evidence type="ECO:0000256" key="11">
    <source>
        <dbReference type="ARBA" id="ARBA00047583"/>
    </source>
</evidence>
<sequence length="677" mass="75031">MACYASLPLEGAAHRAGSRSSRPEPRSNEAGPSRLRRSTADSPEDGAITDDSADDQGGSRPNARRRAHSPQDRSYHQLLRERAESGSTTSAKDLRGFRCIYDPALDKSKSKGDQILRRYEEELDQAKPSVDPRYRAPPPRGGRGLARSFVRHTTWEWDSNSVGKRPAPPARALFVSGMSPLTTQSALDRYFRAFGRIETSELKLDPRNGQSLGMYWVKYAHDFDDEGASSPTQALLRSTDKQQRGSQVAREALQRSNGQKLMQDTLAVVLDGERTNANELNRKRQHAEAASQLHDPEESREAKRSRLSADAKADTVMPKDEDVQPSVSHLGGAAKATSEQIGDAPLAMPVQEVKARQSKKARIAETVVEEVVVEEVFAVPDQVAERQIAPNKKVKTVKALRARSPTPDPFTLGFADNEEDLYYAKLALERMAAGESVAPAGVPEFDMAEDENIEEPHISGSARTEGFYKIPQADKAAHQPDRNRAVVDTSAPVGLASARDNRADSRRFVQGIEQHKKDTATDTDILKFNQLRTRKKQLKFAKSPIHDWGLYAMEHIPAGDMVIEYVGEVIRQQVADEREKAYERAGNFSTYLFRVDDDLVVDATRKGNIARLMNHCCTPNCNAKILTLNGEKRIVLYARTAILPGQELTYDYKFQSGGDEADAIPCLCGSSGCRRFL</sequence>
<dbReference type="Gene3D" id="3.30.70.330">
    <property type="match status" value="1"/>
</dbReference>
<feature type="domain" description="Post-SET" evidence="17">
    <location>
        <begin position="662"/>
        <end position="677"/>
    </location>
</feature>
<keyword evidence="13" id="KW-0694">RNA-binding</keyword>
<feature type="region of interest" description="Disordered" evidence="14">
    <location>
        <begin position="1"/>
        <end position="76"/>
    </location>
</feature>
<dbReference type="InterPro" id="IPR035979">
    <property type="entry name" value="RBD_domain_sf"/>
</dbReference>
<dbReference type="PANTHER" id="PTHR45814">
    <property type="entry name" value="HISTONE-LYSINE N-METHYLTRANSFERASE SETD1"/>
    <property type="match status" value="1"/>
</dbReference>
<evidence type="ECO:0000256" key="5">
    <source>
        <dbReference type="ARBA" id="ARBA00022679"/>
    </source>
</evidence>
<dbReference type="PANTHER" id="PTHR45814:SF2">
    <property type="entry name" value="HISTONE-LYSINE N-METHYLTRANSFERASE SETD1"/>
    <property type="match status" value="1"/>
</dbReference>
<dbReference type="Proteomes" id="UP000054845">
    <property type="component" value="Unassembled WGS sequence"/>
</dbReference>
<dbReference type="Pfam" id="PF00856">
    <property type="entry name" value="SET"/>
    <property type="match status" value="1"/>
</dbReference>
<dbReference type="InterPro" id="IPR012677">
    <property type="entry name" value="Nucleotide-bd_a/b_plait_sf"/>
</dbReference>
<dbReference type="InterPro" id="IPR003616">
    <property type="entry name" value="Post-SET_dom"/>
</dbReference>
<feature type="region of interest" description="Disordered" evidence="14">
    <location>
        <begin position="278"/>
        <end position="341"/>
    </location>
</feature>
<dbReference type="InterPro" id="IPR046341">
    <property type="entry name" value="SET_dom_sf"/>
</dbReference>
<dbReference type="InterPro" id="IPR000504">
    <property type="entry name" value="RRM_dom"/>
</dbReference>
<comment type="catalytic activity">
    <reaction evidence="10">
        <text>L-lysyl(4)-[histone H3] + 3 S-adenosyl-L-methionine = N(6),N(6),N(6)-trimethyl-L-lysyl(4)-[histone H3] + 3 S-adenosyl-L-homocysteine + 3 H(+)</text>
        <dbReference type="Rhea" id="RHEA:60260"/>
        <dbReference type="Rhea" id="RHEA-COMP:15537"/>
        <dbReference type="Rhea" id="RHEA-COMP:15547"/>
        <dbReference type="ChEBI" id="CHEBI:15378"/>
        <dbReference type="ChEBI" id="CHEBI:29969"/>
        <dbReference type="ChEBI" id="CHEBI:57856"/>
        <dbReference type="ChEBI" id="CHEBI:59789"/>
        <dbReference type="ChEBI" id="CHEBI:61961"/>
        <dbReference type="EC" id="2.1.1.354"/>
    </reaction>
</comment>
<feature type="domain" description="SET" evidence="16">
    <location>
        <begin position="536"/>
        <end position="653"/>
    </location>
</feature>
<accession>A0A0P1BRR8</accession>
<keyword evidence="6" id="KW-0949">S-adenosyl-L-methionine</keyword>
<feature type="region of interest" description="Disordered" evidence="14">
    <location>
        <begin position="121"/>
        <end position="145"/>
    </location>
</feature>
<evidence type="ECO:0000256" key="7">
    <source>
        <dbReference type="ARBA" id="ARBA00022853"/>
    </source>
</evidence>
<comment type="subcellular location">
    <subcellularLocation>
        <location evidence="1">Nucleus</location>
    </subcellularLocation>
</comment>
<dbReference type="SMART" id="SM01291">
    <property type="entry name" value="N-SET"/>
    <property type="match status" value="1"/>
</dbReference>
<dbReference type="Pfam" id="PF11764">
    <property type="entry name" value="N-SET"/>
    <property type="match status" value="1"/>
</dbReference>
<comment type="catalytic activity">
    <reaction evidence="12">
        <text>N(6),N(6)-dimethyl-L-lysyl(4)-[histone H3] + S-adenosyl-L-methionine = N(6),N(6),N(6)-trimethyl-L-lysyl(4)-[histone H3] + S-adenosyl-L-homocysteine + H(+)</text>
        <dbReference type="Rhea" id="RHEA:60272"/>
        <dbReference type="Rhea" id="RHEA-COMP:15537"/>
        <dbReference type="Rhea" id="RHEA-COMP:15540"/>
        <dbReference type="ChEBI" id="CHEBI:15378"/>
        <dbReference type="ChEBI" id="CHEBI:57856"/>
        <dbReference type="ChEBI" id="CHEBI:59789"/>
        <dbReference type="ChEBI" id="CHEBI:61961"/>
        <dbReference type="ChEBI" id="CHEBI:61976"/>
    </reaction>
</comment>
<evidence type="ECO:0000313" key="19">
    <source>
        <dbReference type="Proteomes" id="UP000054845"/>
    </source>
</evidence>
<dbReference type="AlphaFoldDB" id="A0A0P1BRR8"/>
<dbReference type="InterPro" id="IPR001214">
    <property type="entry name" value="SET_dom"/>
</dbReference>
<feature type="region of interest" description="Disordered" evidence="14">
    <location>
        <begin position="237"/>
        <end position="258"/>
    </location>
</feature>
<dbReference type="Pfam" id="PF00076">
    <property type="entry name" value="RRM_1"/>
    <property type="match status" value="1"/>
</dbReference>
<evidence type="ECO:0000256" key="9">
    <source>
        <dbReference type="ARBA" id="ARBA00030093"/>
    </source>
</evidence>
<evidence type="ECO:0000256" key="13">
    <source>
        <dbReference type="PROSITE-ProRule" id="PRU00176"/>
    </source>
</evidence>
<dbReference type="SMART" id="SM00317">
    <property type="entry name" value="SET"/>
    <property type="match status" value="1"/>
</dbReference>
<protein>
    <recommendedName>
        <fullName evidence="3">Histone-lysine N-methyltransferase, H3 lysine-4 specific</fullName>
        <ecNumber evidence="2">2.1.1.354</ecNumber>
    </recommendedName>
    <alternativeName>
        <fullName evidence="9">SET domain-containing protein 1</fullName>
    </alternativeName>
</protein>
<dbReference type="InterPro" id="IPR044570">
    <property type="entry name" value="Set1-like"/>
</dbReference>
<reference evidence="18 19" key="1">
    <citation type="submission" date="2014-09" db="EMBL/GenBank/DDBJ databases">
        <authorList>
            <person name="Magalhaes I.L.F."/>
            <person name="Oliveira U."/>
            <person name="Santos F.R."/>
            <person name="Vidigal T.H.D.A."/>
            <person name="Brescovit A.D."/>
            <person name="Santos A.J."/>
        </authorList>
    </citation>
    <scope>NUCLEOTIDE SEQUENCE [LARGE SCALE GENOMIC DNA]</scope>
</reference>
<dbReference type="STRING" id="401625.A0A0P1BRR8"/>
<evidence type="ECO:0000313" key="18">
    <source>
        <dbReference type="EMBL" id="CEH18875.1"/>
    </source>
</evidence>
<evidence type="ECO:0000259" key="15">
    <source>
        <dbReference type="PROSITE" id="PS50102"/>
    </source>
</evidence>
<dbReference type="GO" id="GO:0003723">
    <property type="term" value="F:RNA binding"/>
    <property type="evidence" value="ECO:0007669"/>
    <property type="project" value="UniProtKB-UniRule"/>
</dbReference>
<dbReference type="GO" id="GO:0140999">
    <property type="term" value="F:histone H3K4 trimethyltransferase activity"/>
    <property type="evidence" value="ECO:0007669"/>
    <property type="project" value="UniProtKB-EC"/>
</dbReference>
<comment type="catalytic activity">
    <reaction evidence="11">
        <text>N(6)-methyl-L-lysyl(4)-[histone H3] + S-adenosyl-L-methionine = N(6),N(6)-dimethyl-L-lysyl(4)-[histone H3] + S-adenosyl-L-homocysteine + H(+)</text>
        <dbReference type="Rhea" id="RHEA:60268"/>
        <dbReference type="Rhea" id="RHEA-COMP:15540"/>
        <dbReference type="Rhea" id="RHEA-COMP:15543"/>
        <dbReference type="ChEBI" id="CHEBI:15378"/>
        <dbReference type="ChEBI" id="CHEBI:57856"/>
        <dbReference type="ChEBI" id="CHEBI:59789"/>
        <dbReference type="ChEBI" id="CHEBI:61929"/>
        <dbReference type="ChEBI" id="CHEBI:61976"/>
    </reaction>
</comment>
<evidence type="ECO:0000259" key="17">
    <source>
        <dbReference type="PROSITE" id="PS50868"/>
    </source>
</evidence>
<proteinExistence type="predicted"/>
<feature type="compositionally biased region" description="Acidic residues" evidence="14">
    <location>
        <begin position="42"/>
        <end position="54"/>
    </location>
</feature>
<feature type="compositionally biased region" description="Basic and acidic residues" evidence="14">
    <location>
        <begin position="294"/>
        <end position="322"/>
    </location>
</feature>
<keyword evidence="8" id="KW-0539">Nucleus</keyword>